<comment type="subcellular location">
    <subcellularLocation>
        <location evidence="1">Membrane</location>
        <topology evidence="1">Multi-pass membrane protein</topology>
    </subcellularLocation>
</comment>
<organism evidence="7 8">
    <name type="scientific">Maribellus comscasis</name>
    <dbReference type="NCBI Taxonomy" id="2681766"/>
    <lineage>
        <taxon>Bacteria</taxon>
        <taxon>Pseudomonadati</taxon>
        <taxon>Bacteroidota</taxon>
        <taxon>Bacteroidia</taxon>
        <taxon>Marinilabiliales</taxon>
        <taxon>Prolixibacteraceae</taxon>
        <taxon>Maribellus</taxon>
    </lineage>
</organism>
<feature type="region of interest" description="Disordered" evidence="5">
    <location>
        <begin position="250"/>
        <end position="270"/>
    </location>
</feature>
<dbReference type="GO" id="GO:0005385">
    <property type="term" value="F:zinc ion transmembrane transporter activity"/>
    <property type="evidence" value="ECO:0007669"/>
    <property type="project" value="TreeGrafter"/>
</dbReference>
<gene>
    <name evidence="7" type="ORF">GM418_10035</name>
</gene>
<proteinExistence type="predicted"/>
<evidence type="ECO:0000256" key="2">
    <source>
        <dbReference type="ARBA" id="ARBA00022692"/>
    </source>
</evidence>
<evidence type="ECO:0000313" key="8">
    <source>
        <dbReference type="Proteomes" id="UP000428260"/>
    </source>
</evidence>
<feature type="transmembrane region" description="Helical" evidence="6">
    <location>
        <begin position="68"/>
        <end position="87"/>
    </location>
</feature>
<dbReference type="GO" id="GO:0006882">
    <property type="term" value="P:intracellular zinc ion homeostasis"/>
    <property type="evidence" value="ECO:0007669"/>
    <property type="project" value="TreeGrafter"/>
</dbReference>
<feature type="transmembrane region" description="Helical" evidence="6">
    <location>
        <begin position="34"/>
        <end position="56"/>
    </location>
</feature>
<evidence type="ECO:0000256" key="6">
    <source>
        <dbReference type="SAM" id="Phobius"/>
    </source>
</evidence>
<protein>
    <submittedName>
        <fullName evidence="7">ZIP family metal transporter</fullName>
    </submittedName>
</protein>
<evidence type="ECO:0000256" key="4">
    <source>
        <dbReference type="ARBA" id="ARBA00023136"/>
    </source>
</evidence>
<keyword evidence="4 6" id="KW-0472">Membrane</keyword>
<sequence length="270" mass="29554">MEIWISTITSTVLVSILSLSGIVIVALKGIKTEFIVFSLISFAIGTLFGNSFFVLLPESFHIFHDGKMVGMLVMGGFLVMLGIEKIVHLNHNHNVKKDAEIMPLGYISLVTDGLHNFTDGILIAAGWMTSPEIGITTTLAVILHEIPQEISDFGVLIHAGFKRKKALWFNFLSATTAIAGAIVTLWAGSIISSLSVYVLPVAAGGFIYLAGSSLVPEINKEKSFRKNVIQFAFIFLGLFLMHSLSENHSHTHTHTQETTKPINTYLSHTK</sequence>
<dbReference type="Pfam" id="PF02535">
    <property type="entry name" value="Zip"/>
    <property type="match status" value="1"/>
</dbReference>
<dbReference type="PANTHER" id="PTHR16950">
    <property type="entry name" value="ZINC TRANSPORTER SLC39A7 HISTIDINE-RICH MEMBRANE PROTEIN KE4"/>
    <property type="match status" value="1"/>
</dbReference>
<feature type="transmembrane region" description="Helical" evidence="6">
    <location>
        <begin position="227"/>
        <end position="244"/>
    </location>
</feature>
<feature type="transmembrane region" description="Helical" evidence="6">
    <location>
        <begin position="194"/>
        <end position="215"/>
    </location>
</feature>
<dbReference type="EMBL" id="CP046401">
    <property type="protein sequence ID" value="QGY43983.1"/>
    <property type="molecule type" value="Genomic_DNA"/>
</dbReference>
<dbReference type="KEGG" id="mcos:GM418_10035"/>
<keyword evidence="8" id="KW-1185">Reference proteome</keyword>
<dbReference type="Proteomes" id="UP000428260">
    <property type="component" value="Chromosome"/>
</dbReference>
<accession>A0A6I6JXX1</accession>
<dbReference type="AlphaFoldDB" id="A0A6I6JXX1"/>
<evidence type="ECO:0000313" key="7">
    <source>
        <dbReference type="EMBL" id="QGY43983.1"/>
    </source>
</evidence>
<reference evidence="7 8" key="1">
    <citation type="submission" date="2019-11" db="EMBL/GenBank/DDBJ databases">
        <authorList>
            <person name="Zheng R.K."/>
            <person name="Sun C.M."/>
        </authorList>
    </citation>
    <scope>NUCLEOTIDE SEQUENCE [LARGE SCALE GENOMIC DNA]</scope>
    <source>
        <strain evidence="7 8">WC007</strain>
    </source>
</reference>
<name>A0A6I6JXX1_9BACT</name>
<dbReference type="GO" id="GO:0016020">
    <property type="term" value="C:membrane"/>
    <property type="evidence" value="ECO:0007669"/>
    <property type="project" value="UniProtKB-SubCell"/>
</dbReference>
<dbReference type="InterPro" id="IPR003689">
    <property type="entry name" value="ZIP"/>
</dbReference>
<keyword evidence="2 6" id="KW-0812">Transmembrane</keyword>
<feature type="transmembrane region" description="Helical" evidence="6">
    <location>
        <begin position="167"/>
        <end position="188"/>
    </location>
</feature>
<keyword evidence="3 6" id="KW-1133">Transmembrane helix</keyword>
<evidence type="ECO:0000256" key="1">
    <source>
        <dbReference type="ARBA" id="ARBA00004141"/>
    </source>
</evidence>
<feature type="compositionally biased region" description="Polar residues" evidence="5">
    <location>
        <begin position="260"/>
        <end position="270"/>
    </location>
</feature>
<feature type="transmembrane region" description="Helical" evidence="6">
    <location>
        <begin position="6"/>
        <end position="27"/>
    </location>
</feature>
<evidence type="ECO:0000256" key="3">
    <source>
        <dbReference type="ARBA" id="ARBA00022989"/>
    </source>
</evidence>
<dbReference type="RefSeq" id="WP_158865652.1">
    <property type="nucleotide sequence ID" value="NZ_CP046401.1"/>
</dbReference>
<dbReference type="PANTHER" id="PTHR16950:SF16">
    <property type="entry name" value="ZINC TRANSPORTER ZIP13"/>
    <property type="match status" value="1"/>
</dbReference>
<evidence type="ECO:0000256" key="5">
    <source>
        <dbReference type="SAM" id="MobiDB-lite"/>
    </source>
</evidence>